<evidence type="ECO:0000256" key="12">
    <source>
        <dbReference type="ARBA" id="ARBA00049255"/>
    </source>
</evidence>
<dbReference type="InterPro" id="IPR004188">
    <property type="entry name" value="Phe-tRNA_ligase_II_N"/>
</dbReference>
<evidence type="ECO:0000259" key="14">
    <source>
        <dbReference type="PROSITE" id="PS50862"/>
    </source>
</evidence>
<sequence>MAMKERLEALKNEALAQLQEVDSPETLNDLRVKYLGKKGALTEILRGMGSLSAEERPVIGQVGNEVRAAIESVIEVKQNAFQKAETEKRLQAEKVDVTLPGRPMSQGGVHPLNKVIQDIEEVFIGMGYNISEGPEVETDYYNFEALNLPKDHPARDMQDTFYITEELLMRTQTSPVQMRTMQSMDGESPVKIICPGKVYRRDDDDATHSFQFNQIEGLVIGENIRMSDLKGTLQQFVQEMFGANTQIRLRPSFFPFTEPSAEVDVTCVKCGGSGCRMCKQTGWLEILGCGMVHPKVLEAGGYDSEKFTGFAFGMGVERIAILKYGIDDIRHFYNSDMAFLKQFSRI</sequence>
<feature type="domain" description="Aminoacyl-transfer RNA synthetases class-II family profile" evidence="14">
    <location>
        <begin position="113"/>
        <end position="322"/>
    </location>
</feature>
<dbReference type="EMBL" id="FTNK01000003">
    <property type="protein sequence ID" value="SIQ68968.1"/>
    <property type="molecule type" value="Genomic_DNA"/>
</dbReference>
<dbReference type="InterPro" id="IPR002319">
    <property type="entry name" value="Phenylalanyl-tRNA_Synthase"/>
</dbReference>
<evidence type="ECO:0000256" key="7">
    <source>
        <dbReference type="ARBA" id="ARBA00022741"/>
    </source>
</evidence>
<organism evidence="15 16">
    <name type="scientific">Paenibacillus macquariensis</name>
    <dbReference type="NCBI Taxonomy" id="948756"/>
    <lineage>
        <taxon>Bacteria</taxon>
        <taxon>Bacillati</taxon>
        <taxon>Bacillota</taxon>
        <taxon>Bacilli</taxon>
        <taxon>Bacillales</taxon>
        <taxon>Paenibacillaceae</taxon>
        <taxon>Paenibacillus</taxon>
    </lineage>
</organism>
<keyword evidence="9 13" id="KW-0460">Magnesium</keyword>
<comment type="subcellular location">
    <subcellularLocation>
        <location evidence="1 13">Cytoplasm</location>
    </subcellularLocation>
</comment>
<comment type="cofactor">
    <cofactor evidence="13">
        <name>Mg(2+)</name>
        <dbReference type="ChEBI" id="CHEBI:18420"/>
    </cofactor>
    <text evidence="13">Binds 2 magnesium ions per tetramer.</text>
</comment>
<feature type="binding site" evidence="13">
    <location>
        <position position="258"/>
    </location>
    <ligand>
        <name>Mg(2+)</name>
        <dbReference type="ChEBI" id="CHEBI:18420"/>
        <note>shared with beta subunit</note>
    </ligand>
</feature>
<dbReference type="PROSITE" id="PS50862">
    <property type="entry name" value="AA_TRNA_LIGASE_II"/>
    <property type="match status" value="1"/>
</dbReference>
<evidence type="ECO:0000256" key="2">
    <source>
        <dbReference type="ARBA" id="ARBA00010207"/>
    </source>
</evidence>
<evidence type="ECO:0000256" key="4">
    <source>
        <dbReference type="ARBA" id="ARBA00022490"/>
    </source>
</evidence>
<evidence type="ECO:0000313" key="15">
    <source>
        <dbReference type="EMBL" id="SIQ68968.1"/>
    </source>
</evidence>
<evidence type="ECO:0000256" key="1">
    <source>
        <dbReference type="ARBA" id="ARBA00004496"/>
    </source>
</evidence>
<keyword evidence="5 13" id="KW-0436">Ligase</keyword>
<dbReference type="HAMAP" id="MF_00281">
    <property type="entry name" value="Phe_tRNA_synth_alpha1"/>
    <property type="match status" value="1"/>
</dbReference>
<dbReference type="PANTHER" id="PTHR11538">
    <property type="entry name" value="PHENYLALANYL-TRNA SYNTHETASE"/>
    <property type="match status" value="1"/>
</dbReference>
<evidence type="ECO:0000256" key="8">
    <source>
        <dbReference type="ARBA" id="ARBA00022840"/>
    </source>
</evidence>
<gene>
    <name evidence="13" type="primary">pheS</name>
    <name evidence="15" type="ORF">SAMN05421578_103386</name>
</gene>
<dbReference type="Pfam" id="PF01409">
    <property type="entry name" value="tRNA-synt_2d"/>
    <property type="match status" value="1"/>
</dbReference>
<comment type="subunit">
    <text evidence="3 13">Tetramer of two alpha and two beta subunits.</text>
</comment>
<keyword evidence="11 13" id="KW-0030">Aminoacyl-tRNA synthetase</keyword>
<dbReference type="InterPro" id="IPR022911">
    <property type="entry name" value="Phe_tRNA_ligase_alpha1_bac"/>
</dbReference>
<keyword evidence="7 13" id="KW-0547">Nucleotide-binding</keyword>
<dbReference type="EC" id="6.1.1.20" evidence="13"/>
<dbReference type="InterPro" id="IPR010978">
    <property type="entry name" value="tRNA-bd_arm"/>
</dbReference>
<evidence type="ECO:0000256" key="9">
    <source>
        <dbReference type="ARBA" id="ARBA00022842"/>
    </source>
</evidence>
<comment type="similarity">
    <text evidence="2 13">Belongs to the class-II aminoacyl-tRNA synthetase family. Phe-tRNA synthetase alpha subunit type 1 subfamily.</text>
</comment>
<keyword evidence="6 13" id="KW-0479">Metal-binding</keyword>
<dbReference type="InterPro" id="IPR006195">
    <property type="entry name" value="aa-tRNA-synth_II"/>
</dbReference>
<dbReference type="CDD" id="cd00496">
    <property type="entry name" value="PheRS_alpha_core"/>
    <property type="match status" value="1"/>
</dbReference>
<keyword evidence="4 13" id="KW-0963">Cytoplasm</keyword>
<dbReference type="InterPro" id="IPR004529">
    <property type="entry name" value="Phe-tRNA-synth_IIc_asu"/>
</dbReference>
<keyword evidence="16" id="KW-1185">Reference proteome</keyword>
<comment type="catalytic activity">
    <reaction evidence="12 13">
        <text>tRNA(Phe) + L-phenylalanine + ATP = L-phenylalanyl-tRNA(Phe) + AMP + diphosphate + H(+)</text>
        <dbReference type="Rhea" id="RHEA:19413"/>
        <dbReference type="Rhea" id="RHEA-COMP:9668"/>
        <dbReference type="Rhea" id="RHEA-COMP:9699"/>
        <dbReference type="ChEBI" id="CHEBI:15378"/>
        <dbReference type="ChEBI" id="CHEBI:30616"/>
        <dbReference type="ChEBI" id="CHEBI:33019"/>
        <dbReference type="ChEBI" id="CHEBI:58095"/>
        <dbReference type="ChEBI" id="CHEBI:78442"/>
        <dbReference type="ChEBI" id="CHEBI:78531"/>
        <dbReference type="ChEBI" id="CHEBI:456215"/>
        <dbReference type="EC" id="6.1.1.20"/>
    </reaction>
</comment>
<dbReference type="Pfam" id="PF02912">
    <property type="entry name" value="Phe_tRNA-synt_N"/>
    <property type="match status" value="1"/>
</dbReference>
<evidence type="ECO:0000256" key="13">
    <source>
        <dbReference type="HAMAP-Rule" id="MF_00281"/>
    </source>
</evidence>
<accession>A0ABY1JSG2</accession>
<evidence type="ECO:0000256" key="6">
    <source>
        <dbReference type="ARBA" id="ARBA00022723"/>
    </source>
</evidence>
<name>A0ABY1JSG2_9BACL</name>
<dbReference type="Proteomes" id="UP000186666">
    <property type="component" value="Unassembled WGS sequence"/>
</dbReference>
<keyword evidence="10 13" id="KW-0648">Protein biosynthesis</keyword>
<keyword evidence="8 13" id="KW-0067">ATP-binding</keyword>
<comment type="caution">
    <text evidence="15">The sequence shown here is derived from an EMBL/GenBank/DDBJ whole genome shotgun (WGS) entry which is preliminary data.</text>
</comment>
<evidence type="ECO:0000256" key="10">
    <source>
        <dbReference type="ARBA" id="ARBA00022917"/>
    </source>
</evidence>
<dbReference type="InterPro" id="IPR045864">
    <property type="entry name" value="aa-tRNA-synth_II/BPL/LPL"/>
</dbReference>
<dbReference type="PANTHER" id="PTHR11538:SF41">
    <property type="entry name" value="PHENYLALANINE--TRNA LIGASE, MITOCHONDRIAL"/>
    <property type="match status" value="1"/>
</dbReference>
<evidence type="ECO:0000256" key="11">
    <source>
        <dbReference type="ARBA" id="ARBA00023146"/>
    </source>
</evidence>
<proteinExistence type="inferred from homology"/>
<evidence type="ECO:0000256" key="3">
    <source>
        <dbReference type="ARBA" id="ARBA00011209"/>
    </source>
</evidence>
<dbReference type="NCBIfam" id="TIGR00468">
    <property type="entry name" value="pheS"/>
    <property type="match status" value="1"/>
</dbReference>
<reference evidence="15 16" key="1">
    <citation type="submission" date="2017-01" db="EMBL/GenBank/DDBJ databases">
        <authorList>
            <person name="Varghese N."/>
            <person name="Submissions S."/>
        </authorList>
    </citation>
    <scope>NUCLEOTIDE SEQUENCE [LARGE SCALE GENOMIC DNA]</scope>
    <source>
        <strain evidence="15 16">ATCC 23464</strain>
    </source>
</reference>
<dbReference type="SUPFAM" id="SSF46589">
    <property type="entry name" value="tRNA-binding arm"/>
    <property type="match status" value="1"/>
</dbReference>
<evidence type="ECO:0000313" key="16">
    <source>
        <dbReference type="Proteomes" id="UP000186666"/>
    </source>
</evidence>
<evidence type="ECO:0000256" key="5">
    <source>
        <dbReference type="ARBA" id="ARBA00022598"/>
    </source>
</evidence>
<protein>
    <recommendedName>
        <fullName evidence="13">Phenylalanine--tRNA ligase alpha subunit</fullName>
        <ecNumber evidence="13">6.1.1.20</ecNumber>
    </recommendedName>
    <alternativeName>
        <fullName evidence="13">Phenylalanyl-tRNA synthetase alpha subunit</fullName>
        <shortName evidence="13">PheRS</shortName>
    </alternativeName>
</protein>
<dbReference type="Gene3D" id="3.30.930.10">
    <property type="entry name" value="Bira Bifunctional Protein, Domain 2"/>
    <property type="match status" value="1"/>
</dbReference>
<dbReference type="SUPFAM" id="SSF55681">
    <property type="entry name" value="Class II aaRS and biotin synthetases"/>
    <property type="match status" value="1"/>
</dbReference>